<sequence length="321" mass="35401">MKFSVVIPLYNKARYVEGAVRSVLAQQLPALEIIVVDDGSTDGGAERVEALGCDRVRVVRQKNAGVAAARNHGIALARGDWVAFLDADDWQHPALLATLARAHAACPHADMLAAGFRCIEDPLAQSLDPWPLPEGEPEVETIDDLRARWMVDIPFFTGSVAVRAQRLRLMQPCFPVGESCGEDLDLWFRVADESPVALVPLQLAAYRTAVAGSLSAGHRRELAPFLGRMRQRALDGSLPARHRHAALWFVAQQEITLARDLLAEGRRSDALRCLWRARYAAAGRRWQLTAAMLLLPGRVAGRWQRWRLAAGSVYSHQGNTP</sequence>
<feature type="domain" description="Glycosyltransferase 2-like" evidence="1">
    <location>
        <begin position="4"/>
        <end position="115"/>
    </location>
</feature>
<keyword evidence="3" id="KW-1185">Reference proteome</keyword>
<dbReference type="SUPFAM" id="SSF53448">
    <property type="entry name" value="Nucleotide-diphospho-sugar transferases"/>
    <property type="match status" value="1"/>
</dbReference>
<dbReference type="Proteomes" id="UP000521868">
    <property type="component" value="Unassembled WGS sequence"/>
</dbReference>
<dbReference type="Pfam" id="PF00535">
    <property type="entry name" value="Glycos_transf_2"/>
    <property type="match status" value="1"/>
</dbReference>
<protein>
    <submittedName>
        <fullName evidence="2">Glycosyltransferase family 2 protein</fullName>
    </submittedName>
</protein>
<dbReference type="EMBL" id="VTOX01000015">
    <property type="protein sequence ID" value="NKE69108.1"/>
    <property type="molecule type" value="Genomic_DNA"/>
</dbReference>
<dbReference type="InterPro" id="IPR050834">
    <property type="entry name" value="Glycosyltransf_2"/>
</dbReference>
<reference evidence="2 3" key="1">
    <citation type="journal article" date="2020" name="Nature">
        <title>Bacterial chemolithoautotrophy via manganese oxidation.</title>
        <authorList>
            <person name="Yu H."/>
            <person name="Leadbetter J.R."/>
        </authorList>
    </citation>
    <scope>NUCLEOTIDE SEQUENCE [LARGE SCALE GENOMIC DNA]</scope>
    <source>
        <strain evidence="2 3">RBP-1</strain>
    </source>
</reference>
<keyword evidence="2" id="KW-0808">Transferase</keyword>
<dbReference type="GO" id="GO:0016740">
    <property type="term" value="F:transferase activity"/>
    <property type="evidence" value="ECO:0007669"/>
    <property type="project" value="UniProtKB-KW"/>
</dbReference>
<name>A0A7X6DLE4_9BURK</name>
<comment type="caution">
    <text evidence="2">The sequence shown here is derived from an EMBL/GenBank/DDBJ whole genome shotgun (WGS) entry which is preliminary data.</text>
</comment>
<dbReference type="PANTHER" id="PTHR43685:SF11">
    <property type="entry name" value="GLYCOSYLTRANSFERASE TAGX-RELATED"/>
    <property type="match status" value="1"/>
</dbReference>
<evidence type="ECO:0000313" key="3">
    <source>
        <dbReference type="Proteomes" id="UP000521868"/>
    </source>
</evidence>
<gene>
    <name evidence="2" type="ORF">RAMLITH_25160</name>
</gene>
<dbReference type="AlphaFoldDB" id="A0A7X6DLE4"/>
<proteinExistence type="predicted"/>
<dbReference type="InterPro" id="IPR029044">
    <property type="entry name" value="Nucleotide-diphossugar_trans"/>
</dbReference>
<dbReference type="InterPro" id="IPR001173">
    <property type="entry name" value="Glyco_trans_2-like"/>
</dbReference>
<evidence type="ECO:0000313" key="2">
    <source>
        <dbReference type="EMBL" id="NKE69108.1"/>
    </source>
</evidence>
<organism evidence="2 3">
    <name type="scientific">Ramlibacter lithotrophicus</name>
    <dbReference type="NCBI Taxonomy" id="2606681"/>
    <lineage>
        <taxon>Bacteria</taxon>
        <taxon>Pseudomonadati</taxon>
        <taxon>Pseudomonadota</taxon>
        <taxon>Betaproteobacteria</taxon>
        <taxon>Burkholderiales</taxon>
        <taxon>Comamonadaceae</taxon>
        <taxon>Ramlibacter</taxon>
    </lineage>
</organism>
<accession>A0A7X6DLE4</accession>
<dbReference type="RefSeq" id="WP_168110249.1">
    <property type="nucleotide sequence ID" value="NZ_VTOX01000015.1"/>
</dbReference>
<dbReference type="Gene3D" id="3.90.550.10">
    <property type="entry name" value="Spore Coat Polysaccharide Biosynthesis Protein SpsA, Chain A"/>
    <property type="match status" value="1"/>
</dbReference>
<dbReference type="PANTHER" id="PTHR43685">
    <property type="entry name" value="GLYCOSYLTRANSFERASE"/>
    <property type="match status" value="1"/>
</dbReference>
<dbReference type="CDD" id="cd00761">
    <property type="entry name" value="Glyco_tranf_GTA_type"/>
    <property type="match status" value="1"/>
</dbReference>
<evidence type="ECO:0000259" key="1">
    <source>
        <dbReference type="Pfam" id="PF00535"/>
    </source>
</evidence>